<sequence length="42" mass="5124">MFNPSLSHRQTLKNRRLHILWWLPQTNLNKSKPVRRLQDAQT</sequence>
<name>E0XTX3_9PROT</name>
<evidence type="ECO:0000313" key="1">
    <source>
        <dbReference type="EMBL" id="ADI17864.1"/>
    </source>
</evidence>
<reference evidence="1" key="1">
    <citation type="journal article" date="2011" name="Environ. Microbiol.">
        <title>Time-series analyses of Monterey Bay coastal microbial picoplankton using a 'genome proxy' microarray.</title>
        <authorList>
            <person name="Rich V.I."/>
            <person name="Pham V.D."/>
            <person name="Eppley J."/>
            <person name="Shi Y."/>
            <person name="DeLong E.F."/>
        </authorList>
    </citation>
    <scope>NUCLEOTIDE SEQUENCE</scope>
</reference>
<proteinExistence type="predicted"/>
<protein>
    <submittedName>
        <fullName evidence="1">Uncharacterized protein</fullName>
    </submittedName>
</protein>
<organism evidence="1">
    <name type="scientific">uncultured Rhodospirillales bacterium HF0200_01O14</name>
    <dbReference type="NCBI Taxonomy" id="710787"/>
    <lineage>
        <taxon>Bacteria</taxon>
        <taxon>Pseudomonadati</taxon>
        <taxon>Pseudomonadota</taxon>
        <taxon>Alphaproteobacteria</taxon>
        <taxon>Rhodospirillales</taxon>
        <taxon>environmental samples</taxon>
    </lineage>
</organism>
<dbReference type="AlphaFoldDB" id="E0XTX3"/>
<accession>E0XTX3</accession>
<dbReference type="EMBL" id="GU474875">
    <property type="protein sequence ID" value="ADI17864.1"/>
    <property type="molecule type" value="Genomic_DNA"/>
</dbReference>